<protein>
    <recommendedName>
        <fullName evidence="3 6">Ornithine carbamoyltransferase</fullName>
        <shortName evidence="6">OTCase</shortName>
        <ecNumber evidence="3 6">2.1.3.3</ecNumber>
    </recommendedName>
</protein>
<keyword evidence="11" id="KW-1185">Reference proteome</keyword>
<dbReference type="RefSeq" id="WP_118949119.1">
    <property type="nucleotide sequence ID" value="NZ_JRMP02000011.1"/>
</dbReference>
<feature type="domain" description="Aspartate/ornithine carbamoyltransferase Asp/Orn-binding" evidence="7">
    <location>
        <begin position="164"/>
        <end position="315"/>
    </location>
</feature>
<reference evidence="10" key="3">
    <citation type="submission" date="2018-04" db="EMBL/GenBank/DDBJ databases">
        <authorList>
            <person name="Sheh A."/>
            <person name="Shen Z."/>
            <person name="Mannion A.J."/>
            <person name="Fox J.G."/>
        </authorList>
    </citation>
    <scope>NUCLEOTIDE SEQUENCE</scope>
    <source>
        <strain evidence="10">MIT 97-6194</strain>
    </source>
</reference>
<evidence type="ECO:0000313" key="11">
    <source>
        <dbReference type="Proteomes" id="UP000029714"/>
    </source>
</evidence>
<feature type="domain" description="Aspartate/ornithine carbamoyltransferase carbamoyl-P binding" evidence="8">
    <location>
        <begin position="2"/>
        <end position="142"/>
    </location>
</feature>
<dbReference type="HAMAP" id="MF_01109">
    <property type="entry name" value="OTCase"/>
    <property type="match status" value="1"/>
</dbReference>
<dbReference type="InterPro" id="IPR006131">
    <property type="entry name" value="Asp_carbamoyltransf_Asp/Orn-bd"/>
</dbReference>
<dbReference type="EMBL" id="JRMP02000011">
    <property type="protein sequence ID" value="TLD94019.1"/>
    <property type="molecule type" value="Genomic_DNA"/>
</dbReference>
<dbReference type="InterPro" id="IPR006132">
    <property type="entry name" value="Asp/Orn_carbamoyltranf_P-bd"/>
</dbReference>
<dbReference type="Pfam" id="PF02729">
    <property type="entry name" value="OTCace_N"/>
    <property type="match status" value="1"/>
</dbReference>
<accession>A0A347VS78</accession>
<feature type="binding site" evidence="6">
    <location>
        <position position="172"/>
    </location>
    <ligand>
        <name>L-ornithine</name>
        <dbReference type="ChEBI" id="CHEBI:46911"/>
    </ligand>
</feature>
<evidence type="ECO:0000313" key="9">
    <source>
        <dbReference type="EMBL" id="MWV69057.1"/>
    </source>
</evidence>
<dbReference type="GO" id="GO:0016597">
    <property type="term" value="F:amino acid binding"/>
    <property type="evidence" value="ECO:0007669"/>
    <property type="project" value="InterPro"/>
</dbReference>
<comment type="catalytic activity">
    <reaction evidence="5 6">
        <text>carbamoyl phosphate + L-ornithine = L-citrulline + phosphate + H(+)</text>
        <dbReference type="Rhea" id="RHEA:19513"/>
        <dbReference type="ChEBI" id="CHEBI:15378"/>
        <dbReference type="ChEBI" id="CHEBI:43474"/>
        <dbReference type="ChEBI" id="CHEBI:46911"/>
        <dbReference type="ChEBI" id="CHEBI:57743"/>
        <dbReference type="ChEBI" id="CHEBI:58228"/>
        <dbReference type="EC" id="2.1.3.3"/>
    </reaction>
</comment>
<dbReference type="PRINTS" id="PR00102">
    <property type="entry name" value="OTCASE"/>
</dbReference>
<keyword evidence="6" id="KW-0963">Cytoplasm</keyword>
<dbReference type="GO" id="GO:0005737">
    <property type="term" value="C:cytoplasm"/>
    <property type="evidence" value="ECO:0007669"/>
    <property type="project" value="UniProtKB-SubCell"/>
</dbReference>
<organism evidence="10 11">
    <name type="scientific">Helicobacter saguini</name>
    <dbReference type="NCBI Taxonomy" id="1548018"/>
    <lineage>
        <taxon>Bacteria</taxon>
        <taxon>Pseudomonadati</taxon>
        <taxon>Campylobacterota</taxon>
        <taxon>Epsilonproteobacteria</taxon>
        <taxon>Campylobacterales</taxon>
        <taxon>Helicobacteraceae</taxon>
        <taxon>Helicobacter</taxon>
    </lineage>
</organism>
<dbReference type="InterPro" id="IPR024904">
    <property type="entry name" value="OTCase_ArgI"/>
</dbReference>
<dbReference type="AlphaFoldDB" id="A0A347VS78"/>
<dbReference type="PANTHER" id="PTHR45753:SF3">
    <property type="entry name" value="ORNITHINE TRANSCARBAMYLASE, MITOCHONDRIAL"/>
    <property type="match status" value="1"/>
</dbReference>
<dbReference type="OrthoDB" id="9802587at2"/>
<dbReference type="InterPro" id="IPR002292">
    <property type="entry name" value="Orn/put_carbamltrans"/>
</dbReference>
<evidence type="ECO:0000259" key="8">
    <source>
        <dbReference type="Pfam" id="PF02729"/>
    </source>
</evidence>
<dbReference type="PANTHER" id="PTHR45753">
    <property type="entry name" value="ORNITHINE CARBAMOYLTRANSFERASE, MITOCHONDRIAL"/>
    <property type="match status" value="1"/>
</dbReference>
<comment type="caution">
    <text evidence="10">The sequence shown here is derived from an EMBL/GenBank/DDBJ whole genome shotgun (WGS) entry which is preliminary data.</text>
</comment>
<dbReference type="Proteomes" id="UP000029714">
    <property type="component" value="Unassembled WGS sequence"/>
</dbReference>
<feature type="binding site" evidence="6">
    <location>
        <begin position="240"/>
        <end position="241"/>
    </location>
    <ligand>
        <name>L-ornithine</name>
        <dbReference type="ChEBI" id="CHEBI:46911"/>
    </ligand>
</feature>
<evidence type="ECO:0000256" key="5">
    <source>
        <dbReference type="ARBA" id="ARBA00048772"/>
    </source>
</evidence>
<dbReference type="EC" id="2.1.3.3" evidence="3 6"/>
<dbReference type="InterPro" id="IPR006130">
    <property type="entry name" value="Asp/Orn_carbamoylTrfase"/>
</dbReference>
<reference evidence="10 11" key="1">
    <citation type="journal article" date="2014" name="Genome Announc.">
        <title>Draft genome sequences of eight enterohepatic helicobacter species isolated from both laboratory and wild rodents.</title>
        <authorList>
            <person name="Sheh A."/>
            <person name="Shen Z."/>
            <person name="Fox J.G."/>
        </authorList>
    </citation>
    <scope>NUCLEOTIDE SEQUENCE [LARGE SCALE GENOMIC DNA]</scope>
    <source>
        <strain evidence="10 11">MIT 97-6194</strain>
    </source>
</reference>
<feature type="binding site" evidence="6">
    <location>
        <position position="304"/>
    </location>
    <ligand>
        <name>carbamoyl phosphate</name>
        <dbReference type="ChEBI" id="CHEBI:58228"/>
    </ligand>
</feature>
<dbReference type="Gene3D" id="3.40.50.1370">
    <property type="entry name" value="Aspartate/ornithine carbamoyltransferase"/>
    <property type="match status" value="2"/>
</dbReference>
<evidence type="ECO:0000259" key="7">
    <source>
        <dbReference type="Pfam" id="PF00185"/>
    </source>
</evidence>
<feature type="binding site" evidence="6">
    <location>
        <begin position="276"/>
        <end position="277"/>
    </location>
    <ligand>
        <name>carbamoyl phosphate</name>
        <dbReference type="ChEBI" id="CHEBI:58228"/>
    </ligand>
</feature>
<feature type="binding site" evidence="6">
    <location>
        <begin position="129"/>
        <end position="132"/>
    </location>
    <ligand>
        <name>carbamoyl phosphate</name>
        <dbReference type="ChEBI" id="CHEBI:58228"/>
    </ligand>
</feature>
<feature type="binding site" evidence="6">
    <location>
        <position position="236"/>
    </location>
    <ligand>
        <name>L-ornithine</name>
        <dbReference type="ChEBI" id="CHEBI:46911"/>
    </ligand>
</feature>
<evidence type="ECO:0000256" key="1">
    <source>
        <dbReference type="ARBA" id="ARBA00004975"/>
    </source>
</evidence>
<comment type="similarity">
    <text evidence="2 6">Belongs to the aspartate/ornithine carbamoyltransferase superfamily. OTCase family.</text>
</comment>
<proteinExistence type="inferred from homology"/>
<gene>
    <name evidence="10" type="primary">argF</name>
    <name evidence="9" type="ORF">DCO61_03230</name>
    <name evidence="10" type="ORF">LS64_007635</name>
</gene>
<name>A0A347VS78_9HELI</name>
<dbReference type="GO" id="GO:0004585">
    <property type="term" value="F:ornithine carbamoyltransferase activity"/>
    <property type="evidence" value="ECO:0007669"/>
    <property type="project" value="UniProtKB-UniRule"/>
</dbReference>
<evidence type="ECO:0000256" key="4">
    <source>
        <dbReference type="ARBA" id="ARBA00022679"/>
    </source>
</evidence>
<feature type="binding site" evidence="6">
    <location>
        <position position="102"/>
    </location>
    <ligand>
        <name>carbamoyl phosphate</name>
        <dbReference type="ChEBI" id="CHEBI:58228"/>
    </ligand>
</feature>
<reference evidence="10 11" key="2">
    <citation type="journal article" date="2016" name="Infect. Immun.">
        <title>Helicobacter saguini, a Novel Helicobacter Isolated from Cotton-Top Tamarins with Ulcerative Colitis, Has Proinflammatory Properties and Induces Typhlocolitis and Dysplasia in Gnotobiotic IL-10-/- Mice.</title>
        <authorList>
            <person name="Shen Z."/>
            <person name="Mannion A."/>
            <person name="Whary M.T."/>
            <person name="Muthupalani S."/>
            <person name="Sheh A."/>
            <person name="Feng Y."/>
            <person name="Gong G."/>
            <person name="Vandamme P."/>
            <person name="Holcombe H.R."/>
            <person name="Paster B.J."/>
            <person name="Fox J.G."/>
        </authorList>
    </citation>
    <scope>NUCLEOTIDE SEQUENCE [LARGE SCALE GENOMIC DNA]</scope>
    <source>
        <strain evidence="10 11">MIT 97-6194</strain>
    </source>
</reference>
<keyword evidence="4 6" id="KW-0808">Transferase</keyword>
<dbReference type="FunFam" id="3.40.50.1370:FF:000008">
    <property type="entry name" value="Ornithine carbamoyltransferase"/>
    <property type="match status" value="1"/>
</dbReference>
<evidence type="ECO:0000313" key="10">
    <source>
        <dbReference type="EMBL" id="TLD94019.1"/>
    </source>
</evidence>
<sequence length="327" mass="36675">MRHFLTINDFSKDEILAMLKLAIDIKHKHERGEQTPYLAGKTLAMIFEKSSTRTRVSFQVGIYQLGGFGIFLSNSDLQLGRGEIIRDSSAVISSMVDMIMIRTHMHERLLEFAKYSSVPVINGLSDAFHPMQLLADYLTMIENGIYVDNKILNTPQKCVSQPIVAYIGDGNNMANSWLMLASKLGFELRLACPKAYSPKKEILDIAYKNAESSGAKITLCEDIFEVAKGANVITTDTWVSMGQEAEKEQRMKDFKDYKVDSKVMSLAEKGAIFLHCLPAYRGLEVSEDVIDGAQSRIIQEAHNRLHAQKGVMVWLDSQNSKKATLQI</sequence>
<dbReference type="InterPro" id="IPR036901">
    <property type="entry name" value="Asp/Orn_carbamoylTrfase_sf"/>
</dbReference>
<dbReference type="NCBIfam" id="NF001986">
    <property type="entry name" value="PRK00779.1"/>
    <property type="match status" value="1"/>
</dbReference>
<comment type="subcellular location">
    <subcellularLocation>
        <location evidence="6">Cytoplasm</location>
    </subcellularLocation>
</comment>
<evidence type="ECO:0000256" key="2">
    <source>
        <dbReference type="ARBA" id="ARBA00007805"/>
    </source>
</evidence>
<dbReference type="NCBIfam" id="TIGR00658">
    <property type="entry name" value="orni_carb_tr"/>
    <property type="match status" value="1"/>
</dbReference>
<evidence type="ECO:0000256" key="6">
    <source>
        <dbReference type="HAMAP-Rule" id="MF_01109"/>
    </source>
</evidence>
<evidence type="ECO:0000313" key="12">
    <source>
        <dbReference type="Proteomes" id="UP000477070"/>
    </source>
</evidence>
<comment type="pathway">
    <text evidence="1">Amino-acid biosynthesis; L-arginine biosynthesis; L-arginine from L-ornithine and carbamoyl phosphate: step 1/3.</text>
</comment>
<dbReference type="Proteomes" id="UP000477070">
    <property type="component" value="Unassembled WGS sequence"/>
</dbReference>
<dbReference type="GO" id="GO:0019240">
    <property type="term" value="P:citrulline biosynthetic process"/>
    <property type="evidence" value="ECO:0007669"/>
    <property type="project" value="TreeGrafter"/>
</dbReference>
<dbReference type="PROSITE" id="PS00097">
    <property type="entry name" value="CARBAMOYLTRANSFERASE"/>
    <property type="match status" value="1"/>
</dbReference>
<reference evidence="9 12" key="4">
    <citation type="submission" date="2019-12" db="EMBL/GenBank/DDBJ databases">
        <title>Multi-Generational Helicobacter saguini Isolates.</title>
        <authorList>
            <person name="Mannion A."/>
            <person name="Shen Z."/>
            <person name="Fox J.G."/>
        </authorList>
    </citation>
    <scope>NUCLEOTIDE SEQUENCE [LARGE SCALE GENOMIC DNA]</scope>
    <source>
        <strain evidence="9">16-048</strain>
        <strain evidence="12">16-048 (F4)</strain>
    </source>
</reference>
<feature type="binding site" evidence="6">
    <location>
        <begin position="51"/>
        <end position="54"/>
    </location>
    <ligand>
        <name>carbamoyl phosphate</name>
        <dbReference type="ChEBI" id="CHEBI:58228"/>
    </ligand>
</feature>
<feature type="binding site" evidence="6">
    <location>
        <position position="78"/>
    </location>
    <ligand>
        <name>carbamoyl phosphate</name>
        <dbReference type="ChEBI" id="CHEBI:58228"/>
    </ligand>
</feature>
<dbReference type="PRINTS" id="PR00100">
    <property type="entry name" value="AOTCASE"/>
</dbReference>
<dbReference type="GO" id="GO:0042450">
    <property type="term" value="P:L-arginine biosynthetic process via ornithine"/>
    <property type="evidence" value="ECO:0007669"/>
    <property type="project" value="UniProtKB-UniRule"/>
</dbReference>
<evidence type="ECO:0000256" key="3">
    <source>
        <dbReference type="ARBA" id="ARBA00013007"/>
    </source>
</evidence>
<dbReference type="STRING" id="1548018.LS64_13145"/>
<dbReference type="Pfam" id="PF00185">
    <property type="entry name" value="OTCace"/>
    <property type="match status" value="1"/>
</dbReference>
<dbReference type="SUPFAM" id="SSF53671">
    <property type="entry name" value="Aspartate/ornithine carbamoyltransferase"/>
    <property type="match status" value="1"/>
</dbReference>
<dbReference type="EMBL" id="QBIU01000001">
    <property type="protein sequence ID" value="MWV69057.1"/>
    <property type="molecule type" value="Genomic_DNA"/>
</dbReference>